<gene>
    <name evidence="1" type="ORF">ENT43_03340</name>
</gene>
<protein>
    <submittedName>
        <fullName evidence="1">Uncharacterized protein</fullName>
    </submittedName>
</protein>
<sequence>MSADVDLYPIRQKWIDSDEKVIPLIICSCIKLNRIYEEISQIDGKEEYFPCCEKLIIPVFNLPKGKKLELYGDGGIYYIDDKKSDTPLIYTYAKYFSKFKVDLRRAEPNNTKAAIAYILALPPETPIIVL</sequence>
<dbReference type="AlphaFoldDB" id="A0A7C4M5X4"/>
<organism evidence="1">
    <name type="scientific">candidate division CPR3 bacterium</name>
    <dbReference type="NCBI Taxonomy" id="2268181"/>
    <lineage>
        <taxon>Bacteria</taxon>
        <taxon>Bacteria division CPR3</taxon>
    </lineage>
</organism>
<accession>A0A7C4M5X4</accession>
<evidence type="ECO:0000313" key="1">
    <source>
        <dbReference type="EMBL" id="HGT71266.1"/>
    </source>
</evidence>
<comment type="caution">
    <text evidence="1">The sequence shown here is derived from an EMBL/GenBank/DDBJ whole genome shotgun (WGS) entry which is preliminary data.</text>
</comment>
<proteinExistence type="predicted"/>
<name>A0A7C4M5X4_UNCC3</name>
<reference evidence="1" key="1">
    <citation type="journal article" date="2020" name="mSystems">
        <title>Genome- and Community-Level Interaction Insights into Carbon Utilization and Element Cycling Functions of Hydrothermarchaeota in Hydrothermal Sediment.</title>
        <authorList>
            <person name="Zhou Z."/>
            <person name="Liu Y."/>
            <person name="Xu W."/>
            <person name="Pan J."/>
            <person name="Luo Z.H."/>
            <person name="Li M."/>
        </authorList>
    </citation>
    <scope>NUCLEOTIDE SEQUENCE [LARGE SCALE GENOMIC DNA]</scope>
    <source>
        <strain evidence="1">SpSt-579</strain>
    </source>
</reference>
<dbReference type="EMBL" id="DSYQ01000015">
    <property type="protein sequence ID" value="HGT71266.1"/>
    <property type="molecule type" value="Genomic_DNA"/>
</dbReference>